<dbReference type="Gramene" id="TuG1812G0100001864.01.T04">
    <property type="protein sequence ID" value="TuG1812G0100001864.01.T04"/>
    <property type="gene ID" value="TuG1812G0100001864.01"/>
</dbReference>
<sequence length="87" mass="9846">MPQSESGPVGCPPVRHFVRRWHGVDSHLAAQSIHQRAAIHPPSSISIRHHPSGEQRGLLLMCLMRERTERSDRSQGMQCTYEHGGER</sequence>
<organism evidence="2 3">
    <name type="scientific">Triticum urartu</name>
    <name type="common">Red wild einkorn</name>
    <name type="synonym">Crithodium urartu</name>
    <dbReference type="NCBI Taxonomy" id="4572"/>
    <lineage>
        <taxon>Eukaryota</taxon>
        <taxon>Viridiplantae</taxon>
        <taxon>Streptophyta</taxon>
        <taxon>Embryophyta</taxon>
        <taxon>Tracheophyta</taxon>
        <taxon>Spermatophyta</taxon>
        <taxon>Magnoliopsida</taxon>
        <taxon>Liliopsida</taxon>
        <taxon>Poales</taxon>
        <taxon>Poaceae</taxon>
        <taxon>BOP clade</taxon>
        <taxon>Pooideae</taxon>
        <taxon>Triticodae</taxon>
        <taxon>Triticeae</taxon>
        <taxon>Triticinae</taxon>
        <taxon>Triticum</taxon>
    </lineage>
</organism>
<reference evidence="2" key="2">
    <citation type="submission" date="2018-03" db="EMBL/GenBank/DDBJ databases">
        <title>The Triticum urartu genome reveals the dynamic nature of wheat genome evolution.</title>
        <authorList>
            <person name="Ling H."/>
            <person name="Ma B."/>
            <person name="Shi X."/>
            <person name="Liu H."/>
            <person name="Dong L."/>
            <person name="Sun H."/>
            <person name="Cao Y."/>
            <person name="Gao Q."/>
            <person name="Zheng S."/>
            <person name="Li Y."/>
            <person name="Yu Y."/>
            <person name="Du H."/>
            <person name="Qi M."/>
            <person name="Li Y."/>
            <person name="Yu H."/>
            <person name="Cui Y."/>
            <person name="Wang N."/>
            <person name="Chen C."/>
            <person name="Wu H."/>
            <person name="Zhao Y."/>
            <person name="Zhang J."/>
            <person name="Li Y."/>
            <person name="Zhou W."/>
            <person name="Zhang B."/>
            <person name="Hu W."/>
            <person name="Eijk M."/>
            <person name="Tang J."/>
            <person name="Witsenboer H."/>
            <person name="Zhao S."/>
            <person name="Li Z."/>
            <person name="Zhang A."/>
            <person name="Wang D."/>
            <person name="Liang C."/>
        </authorList>
    </citation>
    <scope>NUCLEOTIDE SEQUENCE [LARGE SCALE GENOMIC DNA]</scope>
    <source>
        <strain evidence="2">cv. G1812</strain>
    </source>
</reference>
<reference evidence="3" key="1">
    <citation type="journal article" date="2013" name="Nature">
        <title>Draft genome of the wheat A-genome progenitor Triticum urartu.</title>
        <authorList>
            <person name="Ling H.Q."/>
            <person name="Zhao S."/>
            <person name="Liu D."/>
            <person name="Wang J."/>
            <person name="Sun H."/>
            <person name="Zhang C."/>
            <person name="Fan H."/>
            <person name="Li D."/>
            <person name="Dong L."/>
            <person name="Tao Y."/>
            <person name="Gao C."/>
            <person name="Wu H."/>
            <person name="Li Y."/>
            <person name="Cui Y."/>
            <person name="Guo X."/>
            <person name="Zheng S."/>
            <person name="Wang B."/>
            <person name="Yu K."/>
            <person name="Liang Q."/>
            <person name="Yang W."/>
            <person name="Lou X."/>
            <person name="Chen J."/>
            <person name="Feng M."/>
            <person name="Jian J."/>
            <person name="Zhang X."/>
            <person name="Luo G."/>
            <person name="Jiang Y."/>
            <person name="Liu J."/>
            <person name="Wang Z."/>
            <person name="Sha Y."/>
            <person name="Zhang B."/>
            <person name="Wu H."/>
            <person name="Tang D."/>
            <person name="Shen Q."/>
            <person name="Xue P."/>
            <person name="Zou S."/>
            <person name="Wang X."/>
            <person name="Liu X."/>
            <person name="Wang F."/>
            <person name="Yang Y."/>
            <person name="An X."/>
            <person name="Dong Z."/>
            <person name="Zhang K."/>
            <person name="Zhang X."/>
            <person name="Luo M.C."/>
            <person name="Dvorak J."/>
            <person name="Tong Y."/>
            <person name="Wang J."/>
            <person name="Yang H."/>
            <person name="Li Z."/>
            <person name="Wang D."/>
            <person name="Zhang A."/>
            <person name="Wang J."/>
        </authorList>
    </citation>
    <scope>NUCLEOTIDE SEQUENCE</scope>
    <source>
        <strain evidence="3">cv. G1812</strain>
    </source>
</reference>
<dbReference type="Gramene" id="TuG1812G0100001864.01.T02">
    <property type="protein sequence ID" value="TuG1812G0100001864.01.T02"/>
    <property type="gene ID" value="TuG1812G0100001864.01"/>
</dbReference>
<dbReference type="Gramene" id="TuG1812G0100001864.01.T05">
    <property type="protein sequence ID" value="TuG1812G0100001864.01.T05"/>
    <property type="gene ID" value="TuG1812G0100001864.01"/>
</dbReference>
<dbReference type="EnsemblPlants" id="TuG1812G0100001864.01.T05">
    <property type="protein sequence ID" value="TuG1812G0100001864.01.T05"/>
    <property type="gene ID" value="TuG1812G0100001864.01"/>
</dbReference>
<reference evidence="2" key="3">
    <citation type="submission" date="2022-06" db="UniProtKB">
        <authorList>
            <consortium name="EnsemblPlants"/>
        </authorList>
    </citation>
    <scope>IDENTIFICATION</scope>
</reference>
<accession>A0A8R7K1M8</accession>
<protein>
    <submittedName>
        <fullName evidence="2">Uncharacterized protein</fullName>
    </submittedName>
</protein>
<dbReference type="EnsemblPlants" id="TuG1812G0100001864.01.T03">
    <property type="protein sequence ID" value="TuG1812G0100001864.01.T03"/>
    <property type="gene ID" value="TuG1812G0100001864.01"/>
</dbReference>
<dbReference type="Proteomes" id="UP000015106">
    <property type="component" value="Chromosome 1"/>
</dbReference>
<dbReference type="EnsemblPlants" id="TuG1812G0100001864.01.T02">
    <property type="protein sequence ID" value="TuG1812G0100001864.01.T02"/>
    <property type="gene ID" value="TuG1812G0100001864.01"/>
</dbReference>
<dbReference type="Gramene" id="TuG1812G0100001864.01.T03">
    <property type="protein sequence ID" value="TuG1812G0100001864.01.T03"/>
    <property type="gene ID" value="TuG1812G0100001864.01"/>
</dbReference>
<dbReference type="AlphaFoldDB" id="A0A8R7K1M8"/>
<evidence type="ECO:0000256" key="1">
    <source>
        <dbReference type="SAM" id="MobiDB-lite"/>
    </source>
</evidence>
<dbReference type="EnsemblPlants" id="TuG1812G0100001864.01.T04">
    <property type="protein sequence ID" value="TuG1812G0100001864.01.T04"/>
    <property type="gene ID" value="TuG1812G0100001864.01"/>
</dbReference>
<name>A0A8R7K1M8_TRIUA</name>
<feature type="region of interest" description="Disordered" evidence="1">
    <location>
        <begin position="68"/>
        <end position="87"/>
    </location>
</feature>
<evidence type="ECO:0000313" key="3">
    <source>
        <dbReference type="Proteomes" id="UP000015106"/>
    </source>
</evidence>
<dbReference type="Gramene" id="TuG1812G0100001864.01.T01">
    <property type="protein sequence ID" value="TuG1812G0100001864.01.T01"/>
    <property type="gene ID" value="TuG1812G0100001864.01"/>
</dbReference>
<proteinExistence type="predicted"/>
<keyword evidence="3" id="KW-1185">Reference proteome</keyword>
<dbReference type="EnsemblPlants" id="TuG1812G0100001864.01.T01">
    <property type="protein sequence ID" value="TuG1812G0100001864.01.T01"/>
    <property type="gene ID" value="TuG1812G0100001864.01"/>
</dbReference>
<evidence type="ECO:0000313" key="2">
    <source>
        <dbReference type="EnsemblPlants" id="TuG1812G0100001864.01.T01"/>
    </source>
</evidence>